<keyword evidence="3" id="KW-1185">Reference proteome</keyword>
<dbReference type="Gene3D" id="3.30.750.24">
    <property type="entry name" value="STAS domain"/>
    <property type="match status" value="1"/>
</dbReference>
<dbReference type="GeneID" id="91472841"/>
<feature type="domain" description="STAS" evidence="1">
    <location>
        <begin position="18"/>
        <end position="62"/>
    </location>
</feature>
<evidence type="ECO:0000259" key="1">
    <source>
        <dbReference type="PROSITE" id="PS50801"/>
    </source>
</evidence>
<dbReference type="CDD" id="cd07043">
    <property type="entry name" value="STAS_anti-anti-sigma_factors"/>
    <property type="match status" value="1"/>
</dbReference>
<reference evidence="3" key="1">
    <citation type="submission" date="2023-07" db="EMBL/GenBank/DDBJ databases">
        <title>Whole genome shotgun sequence of Streptomyces cacaoi subsp. asoensis NBRC 13813.</title>
        <authorList>
            <person name="Komaki H."/>
            <person name="Tamura T."/>
        </authorList>
    </citation>
    <scope>NUCLEOTIDE SEQUENCE [LARGE SCALE GENOMIC DNA]</scope>
    <source>
        <strain evidence="3">NBRC 13813</strain>
    </source>
</reference>
<gene>
    <name evidence="2" type="primary">rsbV_3</name>
    <name evidence="2" type="ORF">Saso_50090</name>
</gene>
<dbReference type="EMBL" id="BNEB01000005">
    <property type="protein sequence ID" value="GHI63359.1"/>
    <property type="molecule type" value="Genomic_DNA"/>
</dbReference>
<accession>A0ABQ3S5G7</accession>
<dbReference type="InterPro" id="IPR036513">
    <property type="entry name" value="STAS_dom_sf"/>
</dbReference>
<protein>
    <submittedName>
        <fullName evidence="2">Anti-anti-sigma factor</fullName>
    </submittedName>
</protein>
<dbReference type="Proteomes" id="UP000649259">
    <property type="component" value="Unassembled WGS sequence"/>
</dbReference>
<name>A0ABQ3S5G7_9ACTN</name>
<evidence type="ECO:0000313" key="2">
    <source>
        <dbReference type="EMBL" id="GHI63359.1"/>
    </source>
</evidence>
<dbReference type="InterPro" id="IPR002645">
    <property type="entry name" value="STAS_dom"/>
</dbReference>
<dbReference type="InterPro" id="IPR058548">
    <property type="entry name" value="MlaB-like_STAS"/>
</dbReference>
<dbReference type="SUPFAM" id="SSF52091">
    <property type="entry name" value="SpoIIaa-like"/>
    <property type="match status" value="1"/>
</dbReference>
<organism evidence="2 3">
    <name type="scientific">Streptomyces asoensis</name>
    <dbReference type="NCBI Taxonomy" id="249586"/>
    <lineage>
        <taxon>Bacteria</taxon>
        <taxon>Bacillati</taxon>
        <taxon>Actinomycetota</taxon>
        <taxon>Actinomycetes</taxon>
        <taxon>Kitasatosporales</taxon>
        <taxon>Streptomycetaceae</taxon>
        <taxon>Streptomyces</taxon>
    </lineage>
</organism>
<dbReference type="RefSeq" id="WP_189921560.1">
    <property type="nucleotide sequence ID" value="NZ_BMSI01000005.1"/>
</dbReference>
<dbReference type="PROSITE" id="PS50801">
    <property type="entry name" value="STAS"/>
    <property type="match status" value="1"/>
</dbReference>
<sequence length="105" mass="11017">MPTQLTLTHGRTSAGGSLLTVAGEIDMSNSTTLADAIDDVRGPLVVDLTGVEYLDSAGLNVLFAHAERLEIVATPLLQPVLAVSGLARLVEVRLRPDDDTGTPPR</sequence>
<proteinExistence type="predicted"/>
<comment type="caution">
    <text evidence="2">The sequence shown here is derived from an EMBL/GenBank/DDBJ whole genome shotgun (WGS) entry which is preliminary data.</text>
</comment>
<dbReference type="Pfam" id="PF13466">
    <property type="entry name" value="STAS_2"/>
    <property type="match status" value="1"/>
</dbReference>
<evidence type="ECO:0000313" key="3">
    <source>
        <dbReference type="Proteomes" id="UP000649259"/>
    </source>
</evidence>